<dbReference type="OrthoDB" id="9947170at2759"/>
<dbReference type="SMART" id="SM00589">
    <property type="entry name" value="PRY"/>
    <property type="match status" value="1"/>
</dbReference>
<dbReference type="FunFam" id="2.60.120.920:FF:000004">
    <property type="entry name" value="Butyrophilin subfamily 1 member A1"/>
    <property type="match status" value="1"/>
</dbReference>
<sequence>MLDETLCPACLQLYANPVSLPCGHCLCRRCALPLPPCPLPPCPLCRQPFSRQSVRPNRSLGRKVARARQRLGRLAGEQAPCPGRQRGLAAAGELEALAQPLPRSVPVPAGCGTGRARPGRGSVKQVTELYKEMLRNKQDSLRKRKDYLHQCQGIEEANRVEVKKYVEGLRENITSEFAELQQFIRSEETALIARLEEKQKAVSQQIEGNMRKISKDLAAIDQTINNVENLLALQEAELLQDMRSSIKWSGVDYQSPTRLPVALTLGEFSGPLQYVVWRRMLKEIRTVPVALVLNAKTAHPHLSLSADCRSLRAGSGKQTSRRPASFGRCLCALSSEGFASGRNYWEVRVRMNWEWAVGVATASVIRKANTRPTPKAGIWALRRSGEEYAALTSPHTPLRLSTKPQRIGVYLDYEMGQVSFYNADDLSHLFTFTDTFTEELYPYFYTGCKMDSLKLVTLRV</sequence>
<dbReference type="InterPro" id="IPR013083">
    <property type="entry name" value="Znf_RING/FYVE/PHD"/>
</dbReference>
<proteinExistence type="predicted"/>
<evidence type="ECO:0000313" key="8">
    <source>
        <dbReference type="Proteomes" id="UP000288216"/>
    </source>
</evidence>
<dbReference type="CDD" id="cd13733">
    <property type="entry name" value="SPRY_PRY_C-I_1"/>
    <property type="match status" value="1"/>
</dbReference>
<dbReference type="InterPro" id="IPR003879">
    <property type="entry name" value="Butyrophylin_SPRY"/>
</dbReference>
<keyword evidence="2 4" id="KW-0863">Zinc-finger</keyword>
<dbReference type="InterPro" id="IPR001870">
    <property type="entry name" value="B30.2/SPRY"/>
</dbReference>
<dbReference type="PANTHER" id="PTHR24103">
    <property type="entry name" value="E3 UBIQUITIN-PROTEIN LIGASE TRIM"/>
    <property type="match status" value="1"/>
</dbReference>
<dbReference type="Pfam" id="PF13765">
    <property type="entry name" value="PRY"/>
    <property type="match status" value="1"/>
</dbReference>
<accession>A0A401PCG5</accession>
<evidence type="ECO:0000313" key="7">
    <source>
        <dbReference type="EMBL" id="GCB70816.1"/>
    </source>
</evidence>
<organism evidence="7 8">
    <name type="scientific">Scyliorhinus torazame</name>
    <name type="common">Cloudy catshark</name>
    <name type="synonym">Catulus torazame</name>
    <dbReference type="NCBI Taxonomy" id="75743"/>
    <lineage>
        <taxon>Eukaryota</taxon>
        <taxon>Metazoa</taxon>
        <taxon>Chordata</taxon>
        <taxon>Craniata</taxon>
        <taxon>Vertebrata</taxon>
        <taxon>Chondrichthyes</taxon>
        <taxon>Elasmobranchii</taxon>
        <taxon>Galeomorphii</taxon>
        <taxon>Galeoidea</taxon>
        <taxon>Carcharhiniformes</taxon>
        <taxon>Scyliorhinidae</taxon>
        <taxon>Scyliorhinus</taxon>
    </lineage>
</organism>
<dbReference type="InterPro" id="IPR003877">
    <property type="entry name" value="SPRY_dom"/>
</dbReference>
<comment type="caution">
    <text evidence="7">The sequence shown here is derived from an EMBL/GenBank/DDBJ whole genome shotgun (WGS) entry which is preliminary data.</text>
</comment>
<feature type="domain" description="RING-type" evidence="5">
    <location>
        <begin position="7"/>
        <end position="46"/>
    </location>
</feature>
<dbReference type="PROSITE" id="PS50089">
    <property type="entry name" value="ZF_RING_2"/>
    <property type="match status" value="1"/>
</dbReference>
<evidence type="ECO:0000256" key="3">
    <source>
        <dbReference type="ARBA" id="ARBA00022833"/>
    </source>
</evidence>
<dbReference type="PRINTS" id="PR01407">
    <property type="entry name" value="BUTYPHLNCDUF"/>
</dbReference>
<dbReference type="Gene3D" id="2.60.120.920">
    <property type="match status" value="1"/>
</dbReference>
<dbReference type="STRING" id="75743.A0A401PCG5"/>
<evidence type="ECO:0000256" key="4">
    <source>
        <dbReference type="PROSITE-ProRule" id="PRU00175"/>
    </source>
</evidence>
<name>A0A401PCG5_SCYTO</name>
<keyword evidence="3" id="KW-0862">Zinc</keyword>
<dbReference type="EMBL" id="BFAA01004779">
    <property type="protein sequence ID" value="GCB70816.1"/>
    <property type="molecule type" value="Genomic_DNA"/>
</dbReference>
<evidence type="ECO:0000256" key="2">
    <source>
        <dbReference type="ARBA" id="ARBA00022771"/>
    </source>
</evidence>
<reference evidence="7 8" key="1">
    <citation type="journal article" date="2018" name="Nat. Ecol. Evol.">
        <title>Shark genomes provide insights into elasmobranch evolution and the origin of vertebrates.</title>
        <authorList>
            <person name="Hara Y"/>
            <person name="Yamaguchi K"/>
            <person name="Onimaru K"/>
            <person name="Kadota M"/>
            <person name="Koyanagi M"/>
            <person name="Keeley SD"/>
            <person name="Tatsumi K"/>
            <person name="Tanaka K"/>
            <person name="Motone F"/>
            <person name="Kageyama Y"/>
            <person name="Nozu R"/>
            <person name="Adachi N"/>
            <person name="Nishimura O"/>
            <person name="Nakagawa R"/>
            <person name="Tanegashima C"/>
            <person name="Kiyatake I"/>
            <person name="Matsumoto R"/>
            <person name="Murakumo K"/>
            <person name="Nishida K"/>
            <person name="Terakita A"/>
            <person name="Kuratani S"/>
            <person name="Sato K"/>
            <person name="Hyodo S Kuraku.S."/>
        </authorList>
    </citation>
    <scope>NUCLEOTIDE SEQUENCE [LARGE SCALE GENOMIC DNA]</scope>
</reference>
<dbReference type="Pfam" id="PF00622">
    <property type="entry name" value="SPRY"/>
    <property type="match status" value="1"/>
</dbReference>
<evidence type="ECO:0000259" key="6">
    <source>
        <dbReference type="PROSITE" id="PS50188"/>
    </source>
</evidence>
<dbReference type="PROSITE" id="PS50188">
    <property type="entry name" value="B302_SPRY"/>
    <property type="match status" value="1"/>
</dbReference>
<dbReference type="SUPFAM" id="SSF49899">
    <property type="entry name" value="Concanavalin A-like lectins/glucanases"/>
    <property type="match status" value="1"/>
</dbReference>
<evidence type="ECO:0008006" key="9">
    <source>
        <dbReference type="Google" id="ProtNLM"/>
    </source>
</evidence>
<protein>
    <recommendedName>
        <fullName evidence="9">RING-type domain-containing protein</fullName>
    </recommendedName>
</protein>
<dbReference type="Pfam" id="PF13920">
    <property type="entry name" value="zf-C3HC4_3"/>
    <property type="match status" value="1"/>
</dbReference>
<dbReference type="OMA" id="WSEVSIH"/>
<dbReference type="InterPro" id="IPR043136">
    <property type="entry name" value="B30.2/SPRY_sf"/>
</dbReference>
<dbReference type="SMART" id="SM00184">
    <property type="entry name" value="RING"/>
    <property type="match status" value="1"/>
</dbReference>
<dbReference type="AlphaFoldDB" id="A0A401PCG5"/>
<feature type="domain" description="B30.2/SPRY" evidence="6">
    <location>
        <begin position="271"/>
        <end position="460"/>
    </location>
</feature>
<dbReference type="InterPro" id="IPR013320">
    <property type="entry name" value="ConA-like_dom_sf"/>
</dbReference>
<dbReference type="PROSITE" id="PS00518">
    <property type="entry name" value="ZF_RING_1"/>
    <property type="match status" value="1"/>
</dbReference>
<dbReference type="Proteomes" id="UP000288216">
    <property type="component" value="Unassembled WGS sequence"/>
</dbReference>
<dbReference type="SMART" id="SM00449">
    <property type="entry name" value="SPRY"/>
    <property type="match status" value="1"/>
</dbReference>
<dbReference type="InterPro" id="IPR050143">
    <property type="entry name" value="TRIM/RBCC"/>
</dbReference>
<keyword evidence="8" id="KW-1185">Reference proteome</keyword>
<evidence type="ECO:0000256" key="1">
    <source>
        <dbReference type="ARBA" id="ARBA00022723"/>
    </source>
</evidence>
<dbReference type="InterPro" id="IPR017907">
    <property type="entry name" value="Znf_RING_CS"/>
</dbReference>
<dbReference type="SUPFAM" id="SSF57850">
    <property type="entry name" value="RING/U-box"/>
    <property type="match status" value="1"/>
</dbReference>
<gene>
    <name evidence="7" type="ORF">scyTo_0010858</name>
</gene>
<dbReference type="Gene3D" id="3.30.40.10">
    <property type="entry name" value="Zinc/RING finger domain, C3HC4 (zinc finger)"/>
    <property type="match status" value="1"/>
</dbReference>
<keyword evidence="1" id="KW-0479">Metal-binding</keyword>
<dbReference type="InterPro" id="IPR006574">
    <property type="entry name" value="PRY"/>
</dbReference>
<dbReference type="GO" id="GO:0008270">
    <property type="term" value="F:zinc ion binding"/>
    <property type="evidence" value="ECO:0007669"/>
    <property type="project" value="UniProtKB-KW"/>
</dbReference>
<dbReference type="InterPro" id="IPR001841">
    <property type="entry name" value="Znf_RING"/>
</dbReference>
<evidence type="ECO:0000259" key="5">
    <source>
        <dbReference type="PROSITE" id="PS50089"/>
    </source>
</evidence>